<dbReference type="RefSeq" id="WP_184939199.1">
    <property type="nucleotide sequence ID" value="NZ_BAAAWZ010000001.1"/>
</dbReference>
<evidence type="ECO:0000259" key="3">
    <source>
        <dbReference type="Pfam" id="PF13386"/>
    </source>
</evidence>
<keyword evidence="2" id="KW-0812">Transmembrane</keyword>
<dbReference type="PANTHER" id="PTHR42208:SF1">
    <property type="entry name" value="HEAVY METAL TRANSPORTER"/>
    <property type="match status" value="1"/>
</dbReference>
<feature type="transmembrane region" description="Helical" evidence="2">
    <location>
        <begin position="161"/>
        <end position="183"/>
    </location>
</feature>
<feature type="transmembrane region" description="Helical" evidence="2">
    <location>
        <begin position="90"/>
        <end position="109"/>
    </location>
</feature>
<comment type="caution">
    <text evidence="4">The sequence shown here is derived from an EMBL/GenBank/DDBJ whole genome shotgun (WGS) entry which is preliminary data.</text>
</comment>
<dbReference type="InterPro" id="IPR039447">
    <property type="entry name" value="UreH-like_TM_dom"/>
</dbReference>
<dbReference type="Pfam" id="PF13386">
    <property type="entry name" value="DsbD_2"/>
    <property type="match status" value="1"/>
</dbReference>
<dbReference type="InterPro" id="IPR008972">
    <property type="entry name" value="Cupredoxin"/>
</dbReference>
<feature type="transmembrane region" description="Helical" evidence="2">
    <location>
        <begin position="189"/>
        <end position="210"/>
    </location>
</feature>
<dbReference type="Proteomes" id="UP000562352">
    <property type="component" value="Unassembled WGS sequence"/>
</dbReference>
<accession>A0A841CYV5</accession>
<dbReference type="PANTHER" id="PTHR42208">
    <property type="entry name" value="HEAVY METAL TRANSPORTER-RELATED"/>
    <property type="match status" value="1"/>
</dbReference>
<organism evidence="4 5">
    <name type="scientific">Planomonospora venezuelensis</name>
    <dbReference type="NCBI Taxonomy" id="1999"/>
    <lineage>
        <taxon>Bacteria</taxon>
        <taxon>Bacillati</taxon>
        <taxon>Actinomycetota</taxon>
        <taxon>Actinomycetes</taxon>
        <taxon>Streptosporangiales</taxon>
        <taxon>Streptosporangiaceae</taxon>
        <taxon>Planomonospora</taxon>
    </lineage>
</organism>
<evidence type="ECO:0000313" key="4">
    <source>
        <dbReference type="EMBL" id="MBB5961983.1"/>
    </source>
</evidence>
<evidence type="ECO:0000313" key="5">
    <source>
        <dbReference type="Proteomes" id="UP000562352"/>
    </source>
</evidence>
<evidence type="ECO:0000256" key="2">
    <source>
        <dbReference type="SAM" id="Phobius"/>
    </source>
</evidence>
<dbReference type="EMBL" id="JACHJJ010000003">
    <property type="protein sequence ID" value="MBB5961983.1"/>
    <property type="molecule type" value="Genomic_DNA"/>
</dbReference>
<keyword evidence="2" id="KW-0472">Membrane</keyword>
<name>A0A841CYV5_PLAVE</name>
<gene>
    <name evidence="4" type="ORF">FHS22_001242</name>
</gene>
<dbReference type="AlphaFoldDB" id="A0A841CYV5"/>
<protein>
    <submittedName>
        <fullName evidence="4">Sulfite exporter TauE/SafE</fullName>
    </submittedName>
</protein>
<feature type="transmembrane region" description="Helical" evidence="2">
    <location>
        <begin position="222"/>
        <end position="242"/>
    </location>
</feature>
<keyword evidence="5" id="KW-1185">Reference proteome</keyword>
<proteinExistence type="predicted"/>
<dbReference type="Gene3D" id="2.60.40.420">
    <property type="entry name" value="Cupredoxins - blue copper proteins"/>
    <property type="match status" value="1"/>
</dbReference>
<sequence length="350" mass="33522">MEPVALFVGGLATGLVAGTASCTAVQGGLLAGLATGAPPARSGCCQASSGLSGTGAVALFLTGRLTSHLAAGTLLGLLGSAVRLSPGARAVLLVAAGLAVIGFGLRAFARAPARRGAGPEPAAPARGSAGPGAAARGPSESSPAPPGSAGRAGVPPGAGRAVLLGAATVLLPCGVTLSAETVAVSSGSALGGAAVMAGFAAGTAPAFALLGLALRRAASTRLAALAGVLALAAGVWTVTSGLRLGGWLPGPAAPAAAADTAPRPVLAGGVQRIDLWATDRGYRPGIVAARAGVPVELVFRVAGDPGCARTLTVEGRDVPLPAVVRLGPRPAGTLRYSCSMGMYAGFVVFS</sequence>
<keyword evidence="2" id="KW-1133">Transmembrane helix</keyword>
<feature type="region of interest" description="Disordered" evidence="1">
    <location>
        <begin position="114"/>
        <end position="153"/>
    </location>
</feature>
<evidence type="ECO:0000256" key="1">
    <source>
        <dbReference type="SAM" id="MobiDB-lite"/>
    </source>
</evidence>
<feature type="domain" description="Urease accessory protein UreH-like transmembrane" evidence="3">
    <location>
        <begin position="11"/>
        <end position="236"/>
    </location>
</feature>
<reference evidence="4 5" key="1">
    <citation type="submission" date="2020-08" db="EMBL/GenBank/DDBJ databases">
        <title>Genomic Encyclopedia of Type Strains, Phase III (KMG-III): the genomes of soil and plant-associated and newly described type strains.</title>
        <authorList>
            <person name="Whitman W."/>
        </authorList>
    </citation>
    <scope>NUCLEOTIDE SEQUENCE [LARGE SCALE GENOMIC DNA]</scope>
    <source>
        <strain evidence="4 5">CECT 3303</strain>
    </source>
</reference>